<evidence type="ECO:0000256" key="5">
    <source>
        <dbReference type="PIRSR" id="PIRSR601211-2"/>
    </source>
</evidence>
<evidence type="ECO:0000256" key="3">
    <source>
        <dbReference type="ARBA" id="ARBA00022525"/>
    </source>
</evidence>
<dbReference type="SUPFAM" id="SSF48619">
    <property type="entry name" value="Phospholipase A2, PLA2"/>
    <property type="match status" value="1"/>
</dbReference>
<keyword evidence="8" id="KW-0472">Membrane</keyword>
<name>A0A671U7E5_SPAAU</name>
<evidence type="ECO:0000256" key="2">
    <source>
        <dbReference type="ARBA" id="ARBA00007892"/>
    </source>
</evidence>
<organism evidence="10 11">
    <name type="scientific">Sparus aurata</name>
    <name type="common">Gilthead sea bream</name>
    <dbReference type="NCBI Taxonomy" id="8175"/>
    <lineage>
        <taxon>Eukaryota</taxon>
        <taxon>Metazoa</taxon>
        <taxon>Chordata</taxon>
        <taxon>Craniata</taxon>
        <taxon>Vertebrata</taxon>
        <taxon>Euteleostomi</taxon>
        <taxon>Actinopterygii</taxon>
        <taxon>Neopterygii</taxon>
        <taxon>Teleostei</taxon>
        <taxon>Neoteleostei</taxon>
        <taxon>Acanthomorphata</taxon>
        <taxon>Eupercaria</taxon>
        <taxon>Spariformes</taxon>
        <taxon>Sparidae</taxon>
        <taxon>Sparus</taxon>
    </lineage>
</organism>
<dbReference type="GO" id="GO:0006644">
    <property type="term" value="P:phospholipid metabolic process"/>
    <property type="evidence" value="ECO:0007669"/>
    <property type="project" value="InterPro"/>
</dbReference>
<proteinExistence type="inferred from homology"/>
<dbReference type="AlphaFoldDB" id="A0A671U7E5"/>
<keyword evidence="4 6" id="KW-1015">Disulfide bond</keyword>
<comment type="subcellular location">
    <subcellularLocation>
        <location evidence="1 7">Secreted</location>
    </subcellularLocation>
</comment>
<dbReference type="PANTHER" id="PTHR11716:SF106">
    <property type="entry name" value="PHOSPHOLIPASE A2 A2-ACTITOXIN-UCS2A-LIKE"/>
    <property type="match status" value="1"/>
</dbReference>
<dbReference type="InParanoid" id="A0A671U7E5"/>
<keyword evidence="8" id="KW-1133">Transmembrane helix</keyword>
<accession>A0A671U7E5</accession>
<evidence type="ECO:0000259" key="9">
    <source>
        <dbReference type="SMART" id="SM00085"/>
    </source>
</evidence>
<evidence type="ECO:0000256" key="1">
    <source>
        <dbReference type="ARBA" id="ARBA00004613"/>
    </source>
</evidence>
<comment type="catalytic activity">
    <reaction evidence="7">
        <text>a 1,2-diacyl-sn-glycero-3-phosphocholine + H2O = a 1-acyl-sn-glycero-3-phosphocholine + a fatty acid + H(+)</text>
        <dbReference type="Rhea" id="RHEA:15801"/>
        <dbReference type="ChEBI" id="CHEBI:15377"/>
        <dbReference type="ChEBI" id="CHEBI:15378"/>
        <dbReference type="ChEBI" id="CHEBI:28868"/>
        <dbReference type="ChEBI" id="CHEBI:57643"/>
        <dbReference type="ChEBI" id="CHEBI:58168"/>
        <dbReference type="EC" id="3.1.1.4"/>
    </reaction>
</comment>
<dbReference type="EC" id="3.1.1.4" evidence="7"/>
<dbReference type="Gene3D" id="1.20.90.10">
    <property type="entry name" value="Phospholipase A2 domain"/>
    <property type="match status" value="1"/>
</dbReference>
<dbReference type="InterPro" id="IPR016090">
    <property type="entry name" value="PLA2-like_dom"/>
</dbReference>
<keyword evidence="5 7" id="KW-0106">Calcium</keyword>
<dbReference type="GO" id="GO:0050482">
    <property type="term" value="P:arachidonate secretion"/>
    <property type="evidence" value="ECO:0007669"/>
    <property type="project" value="InterPro"/>
</dbReference>
<keyword evidence="5" id="KW-0479">Metal-binding</keyword>
<protein>
    <recommendedName>
        <fullName evidence="7">Phospholipase A2</fullName>
        <ecNumber evidence="7">3.1.1.4</ecNumber>
    </recommendedName>
</protein>
<evidence type="ECO:0000313" key="10">
    <source>
        <dbReference type="Ensembl" id="ENSSAUP00010009678.1"/>
    </source>
</evidence>
<feature type="disulfide bond" evidence="6">
    <location>
        <begin position="82"/>
        <end position="98"/>
    </location>
</feature>
<keyword evidence="11" id="KW-1185">Reference proteome</keyword>
<dbReference type="GO" id="GO:0005576">
    <property type="term" value="C:extracellular region"/>
    <property type="evidence" value="ECO:0007669"/>
    <property type="project" value="UniProtKB-SubCell"/>
</dbReference>
<comment type="cofactor">
    <cofactor evidence="5">
        <name>Ca(2+)</name>
        <dbReference type="ChEBI" id="CHEBI:29108"/>
    </cofactor>
    <text evidence="5">Binds 1 Ca(2+) ion per subunit.</text>
</comment>
<evidence type="ECO:0000256" key="8">
    <source>
        <dbReference type="SAM" id="Phobius"/>
    </source>
</evidence>
<evidence type="ECO:0000256" key="6">
    <source>
        <dbReference type="PIRSR" id="PIRSR601211-3"/>
    </source>
</evidence>
<dbReference type="Proteomes" id="UP000472265">
    <property type="component" value="Chromosome 5"/>
</dbReference>
<dbReference type="GO" id="GO:0016042">
    <property type="term" value="P:lipid catabolic process"/>
    <property type="evidence" value="ECO:0007669"/>
    <property type="project" value="InterPro"/>
</dbReference>
<feature type="binding site" evidence="5">
    <location>
        <position position="102"/>
    </location>
    <ligand>
        <name>Ca(2+)</name>
        <dbReference type="ChEBI" id="CHEBI:29108"/>
    </ligand>
</feature>
<dbReference type="CDD" id="cd00125">
    <property type="entry name" value="PLA2c"/>
    <property type="match status" value="1"/>
</dbReference>
<dbReference type="Ensembl" id="ENSSAUT00010010312.1">
    <property type="protein sequence ID" value="ENSSAUP00010009678.1"/>
    <property type="gene ID" value="ENSSAUG00010004658.1"/>
</dbReference>
<dbReference type="GO" id="GO:0047498">
    <property type="term" value="F:calcium-dependent phospholipase A2 activity"/>
    <property type="evidence" value="ECO:0007669"/>
    <property type="project" value="TreeGrafter"/>
</dbReference>
<reference evidence="10" key="1">
    <citation type="submission" date="2021-04" db="EMBL/GenBank/DDBJ databases">
        <authorList>
            <consortium name="Wellcome Sanger Institute Data Sharing"/>
        </authorList>
    </citation>
    <scope>NUCLEOTIDE SEQUENCE [LARGE SCALE GENOMIC DNA]</scope>
</reference>
<keyword evidence="3 7" id="KW-0964">Secreted</keyword>
<comment type="similarity">
    <text evidence="2">Belongs to the phospholipase A2 family. Group I subfamily. D49 sub-subfamily.</text>
</comment>
<dbReference type="GO" id="GO:0005509">
    <property type="term" value="F:calcium ion binding"/>
    <property type="evidence" value="ECO:0007669"/>
    <property type="project" value="InterPro"/>
</dbReference>
<evidence type="ECO:0000313" key="11">
    <source>
        <dbReference type="Proteomes" id="UP000472265"/>
    </source>
</evidence>
<dbReference type="GeneTree" id="ENSGT00940000154885"/>
<dbReference type="PANTHER" id="PTHR11716">
    <property type="entry name" value="PHOSPHOLIPASE A2 FAMILY MEMBER"/>
    <property type="match status" value="1"/>
</dbReference>
<dbReference type="Pfam" id="PF00068">
    <property type="entry name" value="Phospholip_A2_1"/>
    <property type="match status" value="1"/>
</dbReference>
<feature type="binding site" evidence="5">
    <location>
        <position position="81"/>
    </location>
    <ligand>
        <name>Ca(2+)</name>
        <dbReference type="ChEBI" id="CHEBI:29108"/>
    </ligand>
</feature>
<reference evidence="10" key="3">
    <citation type="submission" date="2025-09" db="UniProtKB">
        <authorList>
            <consortium name="Ensembl"/>
        </authorList>
    </citation>
    <scope>IDENTIFICATION</scope>
</reference>
<dbReference type="InterPro" id="IPR033113">
    <property type="entry name" value="PLA2_histidine"/>
</dbReference>
<dbReference type="InterPro" id="IPR036444">
    <property type="entry name" value="PLipase_A2_dom_sf"/>
</dbReference>
<evidence type="ECO:0000256" key="4">
    <source>
        <dbReference type="ARBA" id="ARBA00023157"/>
    </source>
</evidence>
<evidence type="ECO:0000256" key="7">
    <source>
        <dbReference type="RuleBase" id="RU361236"/>
    </source>
</evidence>
<dbReference type="InterPro" id="IPR001211">
    <property type="entry name" value="PLA2"/>
</dbReference>
<reference evidence="10" key="2">
    <citation type="submission" date="2025-08" db="UniProtKB">
        <authorList>
            <consortium name="Ensembl"/>
        </authorList>
    </citation>
    <scope>IDENTIFICATION</scope>
</reference>
<keyword evidence="7" id="KW-0378">Hydrolase</keyword>
<sequence length="172" mass="19818">MNCLSHLELNQHRQFIGYVIIKVHTHLSPSFLFFSHLLLYKNAACVVSGQRGSRAFWQFGNMIRCVQPGVNPFKYNNYGSYCGLRRRGTPVDEVDLCCKVHDECYAAQMRNPRCRGFFSQPYRYQYSCSGGQPTCSAIFIFFLVCLVSLSTVCLFTARKLYAHAPSLLLRFW</sequence>
<keyword evidence="8" id="KW-0812">Transmembrane</keyword>
<feature type="transmembrane region" description="Helical" evidence="8">
    <location>
        <begin position="137"/>
        <end position="157"/>
    </location>
</feature>
<dbReference type="PRINTS" id="PR00389">
    <property type="entry name" value="PHPHLIPASEA2"/>
</dbReference>
<dbReference type="SMART" id="SM00085">
    <property type="entry name" value="PA2c"/>
    <property type="match status" value="1"/>
</dbReference>
<feature type="binding site" evidence="5">
    <location>
        <position position="83"/>
    </location>
    <ligand>
        <name>Ca(2+)</name>
        <dbReference type="ChEBI" id="CHEBI:29108"/>
    </ligand>
</feature>
<dbReference type="GO" id="GO:0005543">
    <property type="term" value="F:phospholipid binding"/>
    <property type="evidence" value="ECO:0007669"/>
    <property type="project" value="TreeGrafter"/>
</dbReference>
<keyword evidence="7" id="KW-0443">Lipid metabolism</keyword>
<feature type="domain" description="Phospholipase A2-like central" evidence="9">
    <location>
        <begin position="55"/>
        <end position="170"/>
    </location>
</feature>
<dbReference type="PROSITE" id="PS00118">
    <property type="entry name" value="PA2_HIS"/>
    <property type="match status" value="1"/>
</dbReference>